<dbReference type="Gene3D" id="3.90.550.10">
    <property type="entry name" value="Spore Coat Polysaccharide Biosynthesis Protein SpsA, Chain A"/>
    <property type="match status" value="1"/>
</dbReference>
<evidence type="ECO:0000256" key="4">
    <source>
        <dbReference type="ARBA" id="ARBA00022695"/>
    </source>
</evidence>
<dbReference type="PANTHER" id="PTHR43511">
    <property type="match status" value="1"/>
</dbReference>
<evidence type="ECO:0000256" key="1">
    <source>
        <dbReference type="ARBA" id="ARBA00010401"/>
    </source>
</evidence>
<accession>A0AA87ZYF1</accession>
<gene>
    <name evidence="6" type="ORF">TIFTF001_011535</name>
</gene>
<keyword evidence="7" id="KW-1185">Reference proteome</keyword>
<sequence length="107" mass="11286">MAAAAATLSPADAEKISSLKSAVAGLNQISEDEKNGFINLVSRYLSGEAQHVEWSKIQTPTDEVVVPYDTLAPTSDNPEEVKELLDKLVVLKLNGGLGTTMGCTGPK</sequence>
<protein>
    <recommendedName>
        <fullName evidence="2">UTP--glucose-1-phosphate uridylyltransferase</fullName>
        <ecNumber evidence="2">2.7.7.9</ecNumber>
    </recommendedName>
</protein>
<evidence type="ECO:0000256" key="3">
    <source>
        <dbReference type="ARBA" id="ARBA00022679"/>
    </source>
</evidence>
<name>A0AA87ZYF1_FICCA</name>
<dbReference type="Pfam" id="PF01704">
    <property type="entry name" value="UDPGP"/>
    <property type="match status" value="1"/>
</dbReference>
<proteinExistence type="inferred from homology"/>
<reference evidence="6" key="1">
    <citation type="submission" date="2023-07" db="EMBL/GenBank/DDBJ databases">
        <title>draft genome sequence of fig (Ficus carica).</title>
        <authorList>
            <person name="Takahashi T."/>
            <person name="Nishimura K."/>
        </authorList>
    </citation>
    <scope>NUCLEOTIDE SEQUENCE</scope>
</reference>
<evidence type="ECO:0000313" key="6">
    <source>
        <dbReference type="EMBL" id="GMN42319.1"/>
    </source>
</evidence>
<dbReference type="InterPro" id="IPR029044">
    <property type="entry name" value="Nucleotide-diphossugar_trans"/>
</dbReference>
<keyword evidence="3" id="KW-0808">Transferase</keyword>
<dbReference type="InterPro" id="IPR002618">
    <property type="entry name" value="UDPGP_fam"/>
</dbReference>
<dbReference type="GO" id="GO:0003983">
    <property type="term" value="F:UTP:glucose-1-phosphate uridylyltransferase activity"/>
    <property type="evidence" value="ECO:0007669"/>
    <property type="project" value="UniProtKB-EC"/>
</dbReference>
<comment type="caution">
    <text evidence="6">The sequence shown here is derived from an EMBL/GenBank/DDBJ whole genome shotgun (WGS) entry which is preliminary data.</text>
</comment>
<dbReference type="AlphaFoldDB" id="A0AA87ZYF1"/>
<organism evidence="6 7">
    <name type="scientific">Ficus carica</name>
    <name type="common">Common fig</name>
    <dbReference type="NCBI Taxonomy" id="3494"/>
    <lineage>
        <taxon>Eukaryota</taxon>
        <taxon>Viridiplantae</taxon>
        <taxon>Streptophyta</taxon>
        <taxon>Embryophyta</taxon>
        <taxon>Tracheophyta</taxon>
        <taxon>Spermatophyta</taxon>
        <taxon>Magnoliopsida</taxon>
        <taxon>eudicotyledons</taxon>
        <taxon>Gunneridae</taxon>
        <taxon>Pentapetalae</taxon>
        <taxon>rosids</taxon>
        <taxon>fabids</taxon>
        <taxon>Rosales</taxon>
        <taxon>Moraceae</taxon>
        <taxon>Ficeae</taxon>
        <taxon>Ficus</taxon>
    </lineage>
</organism>
<dbReference type="InterPro" id="IPR016267">
    <property type="entry name" value="UDPGP_trans"/>
</dbReference>
<dbReference type="Proteomes" id="UP001187192">
    <property type="component" value="Unassembled WGS sequence"/>
</dbReference>
<dbReference type="SUPFAM" id="SSF53448">
    <property type="entry name" value="Nucleotide-diphospho-sugar transferases"/>
    <property type="match status" value="1"/>
</dbReference>
<keyword evidence="4" id="KW-0548">Nucleotidyltransferase</keyword>
<comment type="catalytic activity">
    <reaction evidence="5">
        <text>alpha-D-glucose 1-phosphate + UTP + H(+) = UDP-alpha-D-glucose + diphosphate</text>
        <dbReference type="Rhea" id="RHEA:19889"/>
        <dbReference type="ChEBI" id="CHEBI:15378"/>
        <dbReference type="ChEBI" id="CHEBI:33019"/>
        <dbReference type="ChEBI" id="CHEBI:46398"/>
        <dbReference type="ChEBI" id="CHEBI:58601"/>
        <dbReference type="ChEBI" id="CHEBI:58885"/>
        <dbReference type="EC" id="2.7.7.9"/>
    </reaction>
</comment>
<dbReference type="GO" id="GO:0006011">
    <property type="term" value="P:UDP-alpha-D-glucose metabolic process"/>
    <property type="evidence" value="ECO:0007669"/>
    <property type="project" value="InterPro"/>
</dbReference>
<dbReference type="EMBL" id="BTGU01000014">
    <property type="protein sequence ID" value="GMN42319.1"/>
    <property type="molecule type" value="Genomic_DNA"/>
</dbReference>
<comment type="similarity">
    <text evidence="1">Belongs to the UDPGP type 1 family.</text>
</comment>
<evidence type="ECO:0000256" key="2">
    <source>
        <dbReference type="ARBA" id="ARBA00012415"/>
    </source>
</evidence>
<evidence type="ECO:0000256" key="5">
    <source>
        <dbReference type="ARBA" id="ARBA00048128"/>
    </source>
</evidence>
<evidence type="ECO:0000313" key="7">
    <source>
        <dbReference type="Proteomes" id="UP001187192"/>
    </source>
</evidence>
<dbReference type="EC" id="2.7.7.9" evidence="2"/>